<dbReference type="PANTHER" id="PTHR30055:SF241">
    <property type="entry name" value="TRANSCRIPTIONAL REGULATORY PROTEIN"/>
    <property type="match status" value="1"/>
</dbReference>
<organism evidence="4 5">
    <name type="scientific">Nonomuraea helvata</name>
    <dbReference type="NCBI Taxonomy" id="37484"/>
    <lineage>
        <taxon>Bacteria</taxon>
        <taxon>Bacillati</taxon>
        <taxon>Actinomycetota</taxon>
        <taxon>Actinomycetes</taxon>
        <taxon>Streptosporangiales</taxon>
        <taxon>Streptosporangiaceae</taxon>
        <taxon>Nonomuraea</taxon>
    </lineage>
</organism>
<dbReference type="PRINTS" id="PR00455">
    <property type="entry name" value="HTHTETR"/>
</dbReference>
<dbReference type="Gene3D" id="1.10.357.10">
    <property type="entry name" value="Tetracycline Repressor, domain 2"/>
    <property type="match status" value="1"/>
</dbReference>
<dbReference type="InterPro" id="IPR009057">
    <property type="entry name" value="Homeodomain-like_sf"/>
</dbReference>
<dbReference type="EMBL" id="JBHMBW010000054">
    <property type="protein sequence ID" value="MFB9629198.1"/>
    <property type="molecule type" value="Genomic_DNA"/>
</dbReference>
<dbReference type="SUPFAM" id="SSF46689">
    <property type="entry name" value="Homeodomain-like"/>
    <property type="match status" value="1"/>
</dbReference>
<dbReference type="PROSITE" id="PS50977">
    <property type="entry name" value="HTH_TETR_2"/>
    <property type="match status" value="1"/>
</dbReference>
<evidence type="ECO:0000313" key="5">
    <source>
        <dbReference type="Proteomes" id="UP001589532"/>
    </source>
</evidence>
<feature type="domain" description="HTH tetR-type" evidence="3">
    <location>
        <begin position="13"/>
        <end position="73"/>
    </location>
</feature>
<keyword evidence="5" id="KW-1185">Reference proteome</keyword>
<dbReference type="InterPro" id="IPR036271">
    <property type="entry name" value="Tet_transcr_reg_TetR-rel_C_sf"/>
</dbReference>
<dbReference type="Pfam" id="PF00440">
    <property type="entry name" value="TetR_N"/>
    <property type="match status" value="1"/>
</dbReference>
<comment type="caution">
    <text evidence="4">The sequence shown here is derived from an EMBL/GenBank/DDBJ whole genome shotgun (WGS) entry which is preliminary data.</text>
</comment>
<dbReference type="Pfam" id="PF17940">
    <property type="entry name" value="TetR_C_31"/>
    <property type="match status" value="1"/>
</dbReference>
<dbReference type="RefSeq" id="WP_344985898.1">
    <property type="nucleotide sequence ID" value="NZ_BAAAXV010000001.1"/>
</dbReference>
<gene>
    <name evidence="4" type="ORF">ACFFSA_39500</name>
</gene>
<keyword evidence="1 2" id="KW-0238">DNA-binding</keyword>
<evidence type="ECO:0000256" key="1">
    <source>
        <dbReference type="ARBA" id="ARBA00023125"/>
    </source>
</evidence>
<dbReference type="PANTHER" id="PTHR30055">
    <property type="entry name" value="HTH-TYPE TRANSCRIPTIONAL REGULATOR RUTR"/>
    <property type="match status" value="1"/>
</dbReference>
<dbReference type="InterPro" id="IPR001647">
    <property type="entry name" value="HTH_TetR"/>
</dbReference>
<protein>
    <submittedName>
        <fullName evidence="4">TetR/AcrR family transcriptional regulator</fullName>
    </submittedName>
</protein>
<reference evidence="4 5" key="1">
    <citation type="submission" date="2024-09" db="EMBL/GenBank/DDBJ databases">
        <authorList>
            <person name="Sun Q."/>
            <person name="Mori K."/>
        </authorList>
    </citation>
    <scope>NUCLEOTIDE SEQUENCE [LARGE SCALE GENOMIC DNA]</scope>
    <source>
        <strain evidence="4 5">JCM 3143</strain>
    </source>
</reference>
<evidence type="ECO:0000313" key="4">
    <source>
        <dbReference type="EMBL" id="MFB9629198.1"/>
    </source>
</evidence>
<dbReference type="InterPro" id="IPR041583">
    <property type="entry name" value="TetR_C_31"/>
</dbReference>
<evidence type="ECO:0000259" key="3">
    <source>
        <dbReference type="PROSITE" id="PS50977"/>
    </source>
</evidence>
<dbReference type="InterPro" id="IPR050109">
    <property type="entry name" value="HTH-type_TetR-like_transc_reg"/>
</dbReference>
<evidence type="ECO:0000256" key="2">
    <source>
        <dbReference type="PROSITE-ProRule" id="PRU00335"/>
    </source>
</evidence>
<name>A0ABV5SDM9_9ACTN</name>
<accession>A0ABV5SDM9</accession>
<dbReference type="SUPFAM" id="SSF48498">
    <property type="entry name" value="Tetracyclin repressor-like, C-terminal domain"/>
    <property type="match status" value="1"/>
</dbReference>
<feature type="DNA-binding region" description="H-T-H motif" evidence="2">
    <location>
        <begin position="36"/>
        <end position="55"/>
    </location>
</feature>
<sequence>MTRRRRTREESRQETRTRLLASAAELFAERGVNGASIEQIAEHAGYSRGAFYGNFADKHELVVELLKQRTLRELEEVTALTRKQDPYAGLREWHKDRAANLLGWLSLRTELILYALRNPSFRPQLAERERIARDAHTGSIKATFAGLDVDPPADPAFLALIVHALEDGLLIQRMLFPDEISEEVIVDAAELLMRSWSTFRSTEHDA</sequence>
<dbReference type="Proteomes" id="UP001589532">
    <property type="component" value="Unassembled WGS sequence"/>
</dbReference>
<proteinExistence type="predicted"/>